<organism evidence="1 2">
    <name type="scientific">Acanthoscelides obtectus</name>
    <name type="common">Bean weevil</name>
    <name type="synonym">Bruchus obtectus</name>
    <dbReference type="NCBI Taxonomy" id="200917"/>
    <lineage>
        <taxon>Eukaryota</taxon>
        <taxon>Metazoa</taxon>
        <taxon>Ecdysozoa</taxon>
        <taxon>Arthropoda</taxon>
        <taxon>Hexapoda</taxon>
        <taxon>Insecta</taxon>
        <taxon>Pterygota</taxon>
        <taxon>Neoptera</taxon>
        <taxon>Endopterygota</taxon>
        <taxon>Coleoptera</taxon>
        <taxon>Polyphaga</taxon>
        <taxon>Cucujiformia</taxon>
        <taxon>Chrysomeloidea</taxon>
        <taxon>Chrysomelidae</taxon>
        <taxon>Bruchinae</taxon>
        <taxon>Bruchini</taxon>
        <taxon>Acanthoscelides</taxon>
    </lineage>
</organism>
<reference evidence="1" key="1">
    <citation type="submission" date="2022-03" db="EMBL/GenBank/DDBJ databases">
        <authorList>
            <person name="Sayadi A."/>
        </authorList>
    </citation>
    <scope>NUCLEOTIDE SEQUENCE</scope>
</reference>
<keyword evidence="2" id="KW-1185">Reference proteome</keyword>
<dbReference type="AlphaFoldDB" id="A0A9P0MFC6"/>
<gene>
    <name evidence="1" type="ORF">ACAOBT_LOCUS32289</name>
</gene>
<accession>A0A9P0MFC6</accession>
<evidence type="ECO:0000313" key="2">
    <source>
        <dbReference type="Proteomes" id="UP001152888"/>
    </source>
</evidence>
<dbReference type="Proteomes" id="UP001152888">
    <property type="component" value="Unassembled WGS sequence"/>
</dbReference>
<dbReference type="EMBL" id="CAKOFQ010008093">
    <property type="protein sequence ID" value="CAH2011619.1"/>
    <property type="molecule type" value="Genomic_DNA"/>
</dbReference>
<comment type="caution">
    <text evidence="1">The sequence shown here is derived from an EMBL/GenBank/DDBJ whole genome shotgun (WGS) entry which is preliminary data.</text>
</comment>
<evidence type="ECO:0000313" key="1">
    <source>
        <dbReference type="EMBL" id="CAH2011619.1"/>
    </source>
</evidence>
<sequence length="107" mass="11977">MDGLPQELCFPALANDLANSIRNSFSGIDVTRAVLQSFLYRSQALITDISRTHVNIGKYHLFDLLGPIDVEKKPPTCTAWGNAREADPATNYRVETYKKQLMSFAID</sequence>
<protein>
    <submittedName>
        <fullName evidence="1">Uncharacterized protein</fullName>
    </submittedName>
</protein>
<proteinExistence type="predicted"/>
<name>A0A9P0MFC6_ACAOB</name>